<evidence type="ECO:0000259" key="2">
    <source>
        <dbReference type="Pfam" id="PF21880"/>
    </source>
</evidence>
<sequence length="132" mass="14094">MPIAHDGASGRPAETLTASSRRVLHVDSNRDVRMTTVDLAKLHIDDFTPHQDAGFEMQAADRVVELKLAKVEPAGNSGRPGGAFSLLFVGPKGAWLPQAIYPVRHPALGVIEIFLVPIGPLGDGNGYQAIFT</sequence>
<evidence type="ECO:0000313" key="4">
    <source>
        <dbReference type="Proteomes" id="UP000321304"/>
    </source>
</evidence>
<dbReference type="Proteomes" id="UP000321304">
    <property type="component" value="Unassembled WGS sequence"/>
</dbReference>
<feature type="region of interest" description="Disordered" evidence="1">
    <location>
        <begin position="1"/>
        <end position="20"/>
    </location>
</feature>
<name>A0A560LE25_9BRAD</name>
<gene>
    <name evidence="3" type="ORF">FBZ93_11043</name>
</gene>
<accession>A0A560LE25</accession>
<reference evidence="3 4" key="1">
    <citation type="submission" date="2019-06" db="EMBL/GenBank/DDBJ databases">
        <title>Genomic Encyclopedia of Type Strains, Phase IV (KMG-V): Genome sequencing to study the core and pangenomes of soil and plant-associated prokaryotes.</title>
        <authorList>
            <person name="Whitman W."/>
        </authorList>
    </citation>
    <scope>NUCLEOTIDE SEQUENCE [LARGE SCALE GENOMIC DNA]</scope>
    <source>
        <strain evidence="3 4">BR 10355</strain>
    </source>
</reference>
<dbReference type="Pfam" id="PF21880">
    <property type="entry name" value="DUF6916"/>
    <property type="match status" value="1"/>
</dbReference>
<evidence type="ECO:0000313" key="3">
    <source>
        <dbReference type="EMBL" id="TWB93439.1"/>
    </source>
</evidence>
<dbReference type="InterPro" id="IPR054209">
    <property type="entry name" value="DUF6916"/>
</dbReference>
<dbReference type="AlphaFoldDB" id="A0A560LE25"/>
<organism evidence="3 4">
    <name type="scientific">Bradyrhizobium macuxiense</name>
    <dbReference type="NCBI Taxonomy" id="1755647"/>
    <lineage>
        <taxon>Bacteria</taxon>
        <taxon>Pseudomonadati</taxon>
        <taxon>Pseudomonadota</taxon>
        <taxon>Alphaproteobacteria</taxon>
        <taxon>Hyphomicrobiales</taxon>
        <taxon>Nitrobacteraceae</taxon>
        <taxon>Bradyrhizobium</taxon>
    </lineage>
</organism>
<comment type="caution">
    <text evidence="3">The sequence shown here is derived from an EMBL/GenBank/DDBJ whole genome shotgun (WGS) entry which is preliminary data.</text>
</comment>
<keyword evidence="4" id="KW-1185">Reference proteome</keyword>
<protein>
    <recommendedName>
        <fullName evidence="2">DUF6916 domain-containing protein</fullName>
    </recommendedName>
</protein>
<evidence type="ECO:0000256" key="1">
    <source>
        <dbReference type="SAM" id="MobiDB-lite"/>
    </source>
</evidence>
<dbReference type="EMBL" id="VITY01000010">
    <property type="protein sequence ID" value="TWB93439.1"/>
    <property type="molecule type" value="Genomic_DNA"/>
</dbReference>
<feature type="domain" description="DUF6916" evidence="2">
    <location>
        <begin position="43"/>
        <end position="131"/>
    </location>
</feature>
<proteinExistence type="predicted"/>